<dbReference type="GeneID" id="36580053"/>
<dbReference type="InParanoid" id="A0A2J6TJY6"/>
<proteinExistence type="predicted"/>
<keyword evidence="3" id="KW-1185">Reference proteome</keyword>
<feature type="transmembrane region" description="Helical" evidence="1">
    <location>
        <begin position="138"/>
        <end position="164"/>
    </location>
</feature>
<dbReference type="Proteomes" id="UP000235371">
    <property type="component" value="Unassembled WGS sequence"/>
</dbReference>
<feature type="transmembrane region" description="Helical" evidence="1">
    <location>
        <begin position="70"/>
        <end position="90"/>
    </location>
</feature>
<name>A0A2J6TJY6_9HELO</name>
<dbReference type="AlphaFoldDB" id="A0A2J6TJY6"/>
<reference evidence="2 3" key="1">
    <citation type="submission" date="2016-04" db="EMBL/GenBank/DDBJ databases">
        <title>A degradative enzymes factory behind the ericoid mycorrhizal symbiosis.</title>
        <authorList>
            <consortium name="DOE Joint Genome Institute"/>
            <person name="Martino E."/>
            <person name="Morin E."/>
            <person name="Grelet G."/>
            <person name="Kuo A."/>
            <person name="Kohler A."/>
            <person name="Daghino S."/>
            <person name="Barry K."/>
            <person name="Choi C."/>
            <person name="Cichocki N."/>
            <person name="Clum A."/>
            <person name="Copeland A."/>
            <person name="Hainaut M."/>
            <person name="Haridas S."/>
            <person name="Labutti K."/>
            <person name="Lindquist E."/>
            <person name="Lipzen A."/>
            <person name="Khouja H.-R."/>
            <person name="Murat C."/>
            <person name="Ohm R."/>
            <person name="Olson A."/>
            <person name="Spatafora J."/>
            <person name="Veneault-Fourrey C."/>
            <person name="Henrissat B."/>
            <person name="Grigoriev I."/>
            <person name="Martin F."/>
            <person name="Perotto S."/>
        </authorList>
    </citation>
    <scope>NUCLEOTIDE SEQUENCE [LARGE SCALE GENOMIC DNA]</scope>
    <source>
        <strain evidence="2 3">E</strain>
    </source>
</reference>
<dbReference type="OrthoDB" id="3445303at2759"/>
<keyword evidence="1" id="KW-0812">Transmembrane</keyword>
<gene>
    <name evidence="2" type="ORF">K444DRAFT_332589</name>
</gene>
<evidence type="ECO:0000313" key="2">
    <source>
        <dbReference type="EMBL" id="PMD63320.1"/>
    </source>
</evidence>
<sequence length="172" mass="19040">MVFSLSLRQTSNGSIEAGPSSSTLSAFREYITTWDFSDRPALIRRLACTLAFVLHIPLNILSILSWGFLFMSMGIALSLANLACVGAALWKLDIMSGERQFYGRSLKRSHFDYVILALVGIYGGAFTMLLMAKLHSGIWMGFLRAVWPCLIATDIFCFIAGWVATWRGISLG</sequence>
<keyword evidence="1" id="KW-0472">Membrane</keyword>
<feature type="transmembrane region" description="Helical" evidence="1">
    <location>
        <begin position="46"/>
        <end position="64"/>
    </location>
</feature>
<dbReference type="RefSeq" id="XP_024740224.1">
    <property type="nucleotide sequence ID" value="XM_024871971.1"/>
</dbReference>
<feature type="transmembrane region" description="Helical" evidence="1">
    <location>
        <begin position="111"/>
        <end position="132"/>
    </location>
</feature>
<dbReference type="EMBL" id="KZ613782">
    <property type="protein sequence ID" value="PMD63320.1"/>
    <property type="molecule type" value="Genomic_DNA"/>
</dbReference>
<keyword evidence="1" id="KW-1133">Transmembrane helix</keyword>
<evidence type="ECO:0000256" key="1">
    <source>
        <dbReference type="SAM" id="Phobius"/>
    </source>
</evidence>
<organism evidence="2 3">
    <name type="scientific">Hyaloscypha bicolor E</name>
    <dbReference type="NCBI Taxonomy" id="1095630"/>
    <lineage>
        <taxon>Eukaryota</taxon>
        <taxon>Fungi</taxon>
        <taxon>Dikarya</taxon>
        <taxon>Ascomycota</taxon>
        <taxon>Pezizomycotina</taxon>
        <taxon>Leotiomycetes</taxon>
        <taxon>Helotiales</taxon>
        <taxon>Hyaloscyphaceae</taxon>
        <taxon>Hyaloscypha</taxon>
        <taxon>Hyaloscypha bicolor</taxon>
    </lineage>
</organism>
<accession>A0A2J6TJY6</accession>
<evidence type="ECO:0000313" key="3">
    <source>
        <dbReference type="Proteomes" id="UP000235371"/>
    </source>
</evidence>
<protein>
    <submittedName>
        <fullName evidence="2">Uncharacterized protein</fullName>
    </submittedName>
</protein>